<dbReference type="Gene3D" id="1.10.10.60">
    <property type="entry name" value="Homeodomain-like"/>
    <property type="match status" value="2"/>
</dbReference>
<dbReference type="FunFam" id="1.10.10.60:FF:000339">
    <property type="entry name" value="Transcription factor MYB30"/>
    <property type="match status" value="1"/>
</dbReference>
<feature type="region of interest" description="Disordered" evidence="5">
    <location>
        <begin position="120"/>
        <end position="140"/>
    </location>
</feature>
<keyword evidence="2" id="KW-0677">Repeat</keyword>
<comment type="subcellular location">
    <subcellularLocation>
        <location evidence="1">Nucleus</location>
    </subcellularLocation>
</comment>
<dbReference type="Pfam" id="PF00249">
    <property type="entry name" value="Myb_DNA-binding"/>
    <property type="match status" value="2"/>
</dbReference>
<dbReference type="CDD" id="cd00167">
    <property type="entry name" value="SANT"/>
    <property type="match status" value="2"/>
</dbReference>
<accession>A0A2N9FVI2</accession>
<dbReference type="PROSITE" id="PS50090">
    <property type="entry name" value="MYB_LIKE"/>
    <property type="match status" value="2"/>
</dbReference>
<feature type="domain" description="HTH myb-type" evidence="7">
    <location>
        <begin position="66"/>
        <end position="116"/>
    </location>
</feature>
<feature type="domain" description="HTH myb-type" evidence="7">
    <location>
        <begin position="9"/>
        <end position="65"/>
    </location>
</feature>
<dbReference type="PANTHER" id="PTHR10641">
    <property type="entry name" value="MYB FAMILY TRANSCRIPTION FACTOR"/>
    <property type="match status" value="1"/>
</dbReference>
<proteinExistence type="predicted"/>
<evidence type="ECO:0000256" key="2">
    <source>
        <dbReference type="ARBA" id="ARBA00022737"/>
    </source>
</evidence>
<dbReference type="SUPFAM" id="SSF46689">
    <property type="entry name" value="Homeodomain-like"/>
    <property type="match status" value="1"/>
</dbReference>
<keyword evidence="4" id="KW-0539">Nucleus</keyword>
<dbReference type="InterPro" id="IPR001005">
    <property type="entry name" value="SANT/Myb"/>
</dbReference>
<feature type="region of interest" description="Disordered" evidence="5">
    <location>
        <begin position="266"/>
        <end position="287"/>
    </location>
</feature>
<protein>
    <submittedName>
        <fullName evidence="8">Uncharacterized protein</fullName>
    </submittedName>
</protein>
<dbReference type="InterPro" id="IPR017930">
    <property type="entry name" value="Myb_dom"/>
</dbReference>
<dbReference type="GO" id="GO:0009733">
    <property type="term" value="P:response to auxin"/>
    <property type="evidence" value="ECO:0007669"/>
    <property type="project" value="TreeGrafter"/>
</dbReference>
<dbReference type="PANTHER" id="PTHR10641:SF1356">
    <property type="entry name" value="OS07G0484700 PROTEIN"/>
    <property type="match status" value="1"/>
</dbReference>
<organism evidence="8">
    <name type="scientific">Fagus sylvatica</name>
    <name type="common">Beechnut</name>
    <dbReference type="NCBI Taxonomy" id="28930"/>
    <lineage>
        <taxon>Eukaryota</taxon>
        <taxon>Viridiplantae</taxon>
        <taxon>Streptophyta</taxon>
        <taxon>Embryophyta</taxon>
        <taxon>Tracheophyta</taxon>
        <taxon>Spermatophyta</taxon>
        <taxon>Magnoliopsida</taxon>
        <taxon>eudicotyledons</taxon>
        <taxon>Gunneridae</taxon>
        <taxon>Pentapetalae</taxon>
        <taxon>rosids</taxon>
        <taxon>fabids</taxon>
        <taxon>Fagales</taxon>
        <taxon>Fagaceae</taxon>
        <taxon>Fagus</taxon>
    </lineage>
</organism>
<feature type="domain" description="Myb-like" evidence="6">
    <location>
        <begin position="62"/>
        <end position="112"/>
    </location>
</feature>
<keyword evidence="3" id="KW-0238">DNA-binding</keyword>
<evidence type="ECO:0000259" key="6">
    <source>
        <dbReference type="PROSITE" id="PS50090"/>
    </source>
</evidence>
<feature type="region of interest" description="Disordered" evidence="5">
    <location>
        <begin position="210"/>
        <end position="245"/>
    </location>
</feature>
<evidence type="ECO:0000256" key="4">
    <source>
        <dbReference type="ARBA" id="ARBA00023242"/>
    </source>
</evidence>
<evidence type="ECO:0000313" key="8">
    <source>
        <dbReference type="EMBL" id="SPC94657.1"/>
    </source>
</evidence>
<gene>
    <name evidence="8" type="ORF">FSB_LOCUS22539</name>
</gene>
<dbReference type="AlphaFoldDB" id="A0A2N9FVI2"/>
<reference evidence="8" key="1">
    <citation type="submission" date="2018-02" db="EMBL/GenBank/DDBJ databases">
        <authorList>
            <person name="Cohen D.B."/>
            <person name="Kent A.D."/>
        </authorList>
    </citation>
    <scope>NUCLEOTIDE SEQUENCE</scope>
</reference>
<sequence>MGRPPCCDKEGVKKGPWTPEEDILLVSYIQEHGPGNWRAVPTNTGLLRCSKSCRLRWTNYLRPGIKRGNFTDQEEKMIIHLQALLGNRWAAIASYLPQRTDNDIKNYWNTHLKKKLNKLQTSTEGNHRDGFSPSQSITRGQWERRLQTDIHMAKQALSEALSPEKPSNCLSDLKPSNECFSKKPEAQSSSTYASSTENIARLLKGWMRNSPKSARTNSAMTQNSLNNMSGTDSASSEGSPSTKANKNGIELSEAFESLFGFESFESSHSDTSQSMSPEASLFQDESKPDCGAQLPLSLLEKWLFEEGANQGKEFLSDFTLDDNANFF</sequence>
<dbReference type="InterPro" id="IPR015495">
    <property type="entry name" value="Myb_TF_plants"/>
</dbReference>
<dbReference type="SMART" id="SM00717">
    <property type="entry name" value="SANT"/>
    <property type="match status" value="2"/>
</dbReference>
<dbReference type="EMBL" id="OIVN01001500">
    <property type="protein sequence ID" value="SPC94657.1"/>
    <property type="molecule type" value="Genomic_DNA"/>
</dbReference>
<name>A0A2N9FVI2_FAGSY</name>
<evidence type="ECO:0000259" key="7">
    <source>
        <dbReference type="PROSITE" id="PS51294"/>
    </source>
</evidence>
<feature type="domain" description="Myb-like" evidence="6">
    <location>
        <begin position="9"/>
        <end position="61"/>
    </location>
</feature>
<dbReference type="GO" id="GO:0003677">
    <property type="term" value="F:DNA binding"/>
    <property type="evidence" value="ECO:0007669"/>
    <property type="project" value="UniProtKB-KW"/>
</dbReference>
<evidence type="ECO:0000256" key="3">
    <source>
        <dbReference type="ARBA" id="ARBA00023125"/>
    </source>
</evidence>
<evidence type="ECO:0000256" key="1">
    <source>
        <dbReference type="ARBA" id="ARBA00004123"/>
    </source>
</evidence>
<dbReference type="FunFam" id="1.10.10.60:FF:000001">
    <property type="entry name" value="MYB-related transcription factor"/>
    <property type="match status" value="1"/>
</dbReference>
<evidence type="ECO:0000256" key="5">
    <source>
        <dbReference type="SAM" id="MobiDB-lite"/>
    </source>
</evidence>
<dbReference type="GO" id="GO:0005634">
    <property type="term" value="C:nucleus"/>
    <property type="evidence" value="ECO:0007669"/>
    <property type="project" value="UniProtKB-SubCell"/>
</dbReference>
<dbReference type="InterPro" id="IPR009057">
    <property type="entry name" value="Homeodomain-like_sf"/>
</dbReference>
<dbReference type="PROSITE" id="PS51294">
    <property type="entry name" value="HTH_MYB"/>
    <property type="match status" value="2"/>
</dbReference>